<dbReference type="GO" id="GO:0043093">
    <property type="term" value="P:FtsZ-dependent cytokinesis"/>
    <property type="evidence" value="ECO:0007669"/>
    <property type="project" value="UniProtKB-UniRule"/>
</dbReference>
<evidence type="ECO:0000313" key="4">
    <source>
        <dbReference type="EMBL" id="GHF97489.1"/>
    </source>
</evidence>
<comment type="subcellular location">
    <subcellularLocation>
        <location evidence="1">Periplasm</location>
    </subcellularLocation>
</comment>
<dbReference type="EMBL" id="BNCK01000006">
    <property type="protein sequence ID" value="GHF97489.1"/>
    <property type="molecule type" value="Genomic_DNA"/>
</dbReference>
<reference evidence="4" key="1">
    <citation type="journal article" date="2014" name="Int. J. Syst. Evol. Microbiol.">
        <title>Complete genome sequence of Corynebacterium casei LMG S-19264T (=DSM 44701T), isolated from a smear-ripened cheese.</title>
        <authorList>
            <consortium name="US DOE Joint Genome Institute (JGI-PGF)"/>
            <person name="Walter F."/>
            <person name="Albersmeier A."/>
            <person name="Kalinowski J."/>
            <person name="Ruckert C."/>
        </authorList>
    </citation>
    <scope>NUCLEOTIDE SEQUENCE</scope>
    <source>
        <strain evidence="4">KCTC 42731</strain>
    </source>
</reference>
<dbReference type="Pfam" id="PF13174">
    <property type="entry name" value="TPR_6"/>
    <property type="match status" value="1"/>
</dbReference>
<dbReference type="PROSITE" id="PS51257">
    <property type="entry name" value="PROKAR_LIPOPROTEIN"/>
    <property type="match status" value="1"/>
</dbReference>
<comment type="similarity">
    <text evidence="1">Belongs to the CpoB family.</text>
</comment>
<dbReference type="GO" id="GO:0030288">
    <property type="term" value="C:outer membrane-bounded periplasmic space"/>
    <property type="evidence" value="ECO:0007669"/>
    <property type="project" value="UniProtKB-UniRule"/>
</dbReference>
<evidence type="ECO:0000313" key="5">
    <source>
        <dbReference type="Proteomes" id="UP000623842"/>
    </source>
</evidence>
<comment type="caution">
    <text evidence="4">The sequence shown here is derived from an EMBL/GenBank/DDBJ whole genome shotgun (WGS) entry which is preliminary data.</text>
</comment>
<dbReference type="Gene3D" id="1.25.40.10">
    <property type="entry name" value="Tetratricopeptide repeat domain"/>
    <property type="match status" value="1"/>
</dbReference>
<accession>A0A919ELR6</accession>
<sequence length="258" mass="28957" precursor="true">MKLNQVLFGMVIAAACTHVQAAEPAPVIDASSNARSTSVQPGHEERLVNVERQIDIYKRNQVKMQTQLDDLQNEVNELRGVTELHSHQLSQILERQRELYQELDRRVTQALKPANVPVQQPVVEQPTASTSANVSENDAYDYAVNLVLKEKKYDDAIPAFQQFIEQYPSSSYAANAYYWLGQLLFNKGELAQAKNAFNVVVSEFTQSTKRSDAILKLGMVEQKQNNNARALNLYQQVISEYPGSSAAKLAQTRLSSIQ</sequence>
<evidence type="ECO:0000256" key="1">
    <source>
        <dbReference type="HAMAP-Rule" id="MF_02066"/>
    </source>
</evidence>
<keyword evidence="5" id="KW-1185">Reference proteome</keyword>
<dbReference type="Pfam" id="PF13432">
    <property type="entry name" value="TPR_16"/>
    <property type="match status" value="1"/>
</dbReference>
<keyword evidence="1" id="KW-0132">Cell division</keyword>
<dbReference type="InterPro" id="IPR032519">
    <property type="entry name" value="YbgF_tri"/>
</dbReference>
<dbReference type="Pfam" id="PF16331">
    <property type="entry name" value="TolA_bind_tri"/>
    <property type="match status" value="1"/>
</dbReference>
<dbReference type="InterPro" id="IPR014162">
    <property type="entry name" value="CpoB_C"/>
</dbReference>
<proteinExistence type="inferred from homology"/>
<keyword evidence="2" id="KW-0802">TPR repeat</keyword>
<dbReference type="InterPro" id="IPR034706">
    <property type="entry name" value="CpoB"/>
</dbReference>
<reference evidence="4" key="2">
    <citation type="submission" date="2020-09" db="EMBL/GenBank/DDBJ databases">
        <authorList>
            <person name="Sun Q."/>
            <person name="Kim S."/>
        </authorList>
    </citation>
    <scope>NUCLEOTIDE SEQUENCE</scope>
    <source>
        <strain evidence="4">KCTC 42731</strain>
    </source>
</reference>
<organism evidence="4 5">
    <name type="scientific">Thalassotalea marina</name>
    <dbReference type="NCBI Taxonomy" id="1673741"/>
    <lineage>
        <taxon>Bacteria</taxon>
        <taxon>Pseudomonadati</taxon>
        <taxon>Pseudomonadota</taxon>
        <taxon>Gammaproteobacteria</taxon>
        <taxon>Alteromonadales</taxon>
        <taxon>Colwelliaceae</taxon>
        <taxon>Thalassotalea</taxon>
    </lineage>
</organism>
<keyword evidence="1" id="KW-0131">Cell cycle</keyword>
<dbReference type="HAMAP" id="MF_02066">
    <property type="entry name" value="CpoB"/>
    <property type="match status" value="1"/>
</dbReference>
<dbReference type="RefSeq" id="WP_189771594.1">
    <property type="nucleotide sequence ID" value="NZ_BNCK01000006.1"/>
</dbReference>
<feature type="coiled-coil region" evidence="1">
    <location>
        <begin position="54"/>
        <end position="106"/>
    </location>
</feature>
<keyword evidence="1" id="KW-0175">Coiled coil</keyword>
<evidence type="ECO:0000259" key="3">
    <source>
        <dbReference type="Pfam" id="PF16331"/>
    </source>
</evidence>
<name>A0A919ELR6_9GAMM</name>
<gene>
    <name evidence="4" type="primary">ybgF</name>
    <name evidence="1" type="synonym">cpoB</name>
    <name evidence="4" type="ORF">GCM10017161_27090</name>
</gene>
<protein>
    <recommendedName>
        <fullName evidence="1">Cell division coordinator CpoB</fullName>
    </recommendedName>
</protein>
<dbReference type="GO" id="GO:0070206">
    <property type="term" value="P:protein trimerization"/>
    <property type="evidence" value="ECO:0007669"/>
    <property type="project" value="InterPro"/>
</dbReference>
<dbReference type="SUPFAM" id="SSF48452">
    <property type="entry name" value="TPR-like"/>
    <property type="match status" value="1"/>
</dbReference>
<keyword evidence="1" id="KW-0732">Signal</keyword>
<dbReference type="Gene3D" id="1.20.5.110">
    <property type="match status" value="1"/>
</dbReference>
<dbReference type="AlphaFoldDB" id="A0A919ELR6"/>
<feature type="signal peptide" evidence="1">
    <location>
        <begin position="1"/>
        <end position="21"/>
    </location>
</feature>
<comment type="function">
    <text evidence="1">Mediates coordination of peptidoglycan synthesis and outer membrane constriction during cell division.</text>
</comment>
<dbReference type="InterPro" id="IPR019734">
    <property type="entry name" value="TPR_rpt"/>
</dbReference>
<dbReference type="InterPro" id="IPR011990">
    <property type="entry name" value="TPR-like_helical_dom_sf"/>
</dbReference>
<keyword evidence="1" id="KW-0574">Periplasm</keyword>
<evidence type="ECO:0000256" key="2">
    <source>
        <dbReference type="PROSITE-ProRule" id="PRU00339"/>
    </source>
</evidence>
<dbReference type="Proteomes" id="UP000623842">
    <property type="component" value="Unassembled WGS sequence"/>
</dbReference>
<feature type="chain" id="PRO_5038183850" description="Cell division coordinator CpoB" evidence="1">
    <location>
        <begin position="22"/>
        <end position="258"/>
    </location>
</feature>
<feature type="domain" description="YbgF trimerisation" evidence="3">
    <location>
        <begin position="44"/>
        <end position="111"/>
    </location>
</feature>
<dbReference type="NCBIfam" id="TIGR02795">
    <property type="entry name" value="tol_pal_ybgF"/>
    <property type="match status" value="1"/>
</dbReference>
<dbReference type="PROSITE" id="PS50005">
    <property type="entry name" value="TPR"/>
    <property type="match status" value="1"/>
</dbReference>
<feature type="repeat" description="TPR" evidence="2">
    <location>
        <begin position="211"/>
        <end position="244"/>
    </location>
</feature>